<evidence type="ECO:0000256" key="1">
    <source>
        <dbReference type="SAM" id="Coils"/>
    </source>
</evidence>
<accession>A0A6C0J4L0</accession>
<proteinExistence type="predicted"/>
<evidence type="ECO:0000313" key="2">
    <source>
        <dbReference type="EMBL" id="QHU00572.1"/>
    </source>
</evidence>
<keyword evidence="1" id="KW-0175">Coiled coil</keyword>
<organism evidence="2">
    <name type="scientific">viral metagenome</name>
    <dbReference type="NCBI Taxonomy" id="1070528"/>
    <lineage>
        <taxon>unclassified sequences</taxon>
        <taxon>metagenomes</taxon>
        <taxon>organismal metagenomes</taxon>
    </lineage>
</organism>
<dbReference type="AlphaFoldDB" id="A0A6C0J4L0"/>
<feature type="coiled-coil region" evidence="1">
    <location>
        <begin position="13"/>
        <end position="40"/>
    </location>
</feature>
<dbReference type="EMBL" id="MN740328">
    <property type="protein sequence ID" value="QHU00572.1"/>
    <property type="molecule type" value="Genomic_DNA"/>
</dbReference>
<reference evidence="2" key="1">
    <citation type="journal article" date="2020" name="Nature">
        <title>Giant virus diversity and host interactions through global metagenomics.</title>
        <authorList>
            <person name="Schulz F."/>
            <person name="Roux S."/>
            <person name="Paez-Espino D."/>
            <person name="Jungbluth S."/>
            <person name="Walsh D.A."/>
            <person name="Denef V.J."/>
            <person name="McMahon K.D."/>
            <person name="Konstantinidis K.T."/>
            <person name="Eloe-Fadrosh E.A."/>
            <person name="Kyrpides N.C."/>
            <person name="Woyke T."/>
        </authorList>
    </citation>
    <scope>NUCLEOTIDE SEQUENCE</scope>
    <source>
        <strain evidence="2">GVMAG-M-3300025860-20</strain>
    </source>
</reference>
<protein>
    <submittedName>
        <fullName evidence="2">Uncharacterized protein</fullName>
    </submittedName>
</protein>
<name>A0A6C0J4L0_9ZZZZ</name>
<sequence>MEEEQIKQLIVGRDGIKRQIEMLKNTVIKMEKELKTLSSTIYANCTHIWIREPYCYEACGSRNHICKICRCYPYS</sequence>